<accession>A0A099L0P6</accession>
<name>A0A099L0P6_COLPS</name>
<evidence type="ECO:0008006" key="3">
    <source>
        <dbReference type="Google" id="ProtNLM"/>
    </source>
</evidence>
<dbReference type="EMBL" id="JQEC01000013">
    <property type="protein sequence ID" value="KGJ96015.1"/>
    <property type="molecule type" value="Genomic_DNA"/>
</dbReference>
<sequence>MPHCIIEHSSSIESNTLIPLVFNASMESSLFEKNGSDIKVRVLPVEHYQTGAVQSASSPADFIHVTMRILSGRKTEQKLMLSKLVLESLTTLALKGCSTSVEVVDIDRASYSKIIS</sequence>
<dbReference type="OrthoDB" id="9814215at2"/>
<dbReference type="SUPFAM" id="SSF55331">
    <property type="entry name" value="Tautomerase/MIF"/>
    <property type="match status" value="1"/>
</dbReference>
<evidence type="ECO:0000313" key="2">
    <source>
        <dbReference type="Proteomes" id="UP000029868"/>
    </source>
</evidence>
<dbReference type="PANTHER" id="PTHR37950:SF1">
    <property type="entry name" value="4-HYDROXYPHENYLACETATE CATABOLISM PROTEIN"/>
    <property type="match status" value="1"/>
</dbReference>
<gene>
    <name evidence="1" type="ORF">GAB14E_1766</name>
</gene>
<dbReference type="PANTHER" id="PTHR37950">
    <property type="entry name" value="4-HYDROXYPHENYLACETATE CATABOLISM PROTEIN"/>
    <property type="match status" value="1"/>
</dbReference>
<dbReference type="AlphaFoldDB" id="A0A099L0P6"/>
<dbReference type="PATRIC" id="fig|28229.3.peg.1366"/>
<evidence type="ECO:0000313" key="1">
    <source>
        <dbReference type="EMBL" id="KGJ96015.1"/>
    </source>
</evidence>
<comment type="caution">
    <text evidence="1">The sequence shown here is derived from an EMBL/GenBank/DDBJ whole genome shotgun (WGS) entry which is preliminary data.</text>
</comment>
<organism evidence="1 2">
    <name type="scientific">Colwellia psychrerythraea</name>
    <name type="common">Vibrio psychroerythus</name>
    <dbReference type="NCBI Taxonomy" id="28229"/>
    <lineage>
        <taxon>Bacteria</taxon>
        <taxon>Pseudomonadati</taxon>
        <taxon>Pseudomonadota</taxon>
        <taxon>Gammaproteobacteria</taxon>
        <taxon>Alteromonadales</taxon>
        <taxon>Colwelliaceae</taxon>
        <taxon>Colwellia</taxon>
    </lineage>
</organism>
<dbReference type="GO" id="GO:0008704">
    <property type="term" value="F:5-carboxymethyl-2-hydroxymuconate delta-isomerase activity"/>
    <property type="evidence" value="ECO:0007669"/>
    <property type="project" value="InterPro"/>
</dbReference>
<dbReference type="Gene3D" id="3.30.429.10">
    <property type="entry name" value="Macrophage Migration Inhibitory Factor"/>
    <property type="match status" value="1"/>
</dbReference>
<dbReference type="InterPro" id="IPR014347">
    <property type="entry name" value="Tautomerase/MIF_sf"/>
</dbReference>
<dbReference type="InterPro" id="IPR004220">
    <property type="entry name" value="5-COMe_2-OHmuconate_Isoase"/>
</dbReference>
<proteinExistence type="predicted"/>
<protein>
    <recommendedName>
        <fullName evidence="3">5-carboxymethyl-2-hydroxymuconate isomerase</fullName>
    </recommendedName>
</protein>
<reference evidence="1 2" key="1">
    <citation type="submission" date="2014-08" db="EMBL/GenBank/DDBJ databases">
        <title>Genomic and Phenotypic Diversity of Colwellia psychrerythraea strains from Disparate Marine Basins.</title>
        <authorList>
            <person name="Techtmann S.M."/>
            <person name="Stelling S.C."/>
            <person name="Utturkar S.M."/>
            <person name="Alshibli N."/>
            <person name="Harris A."/>
            <person name="Brown S.D."/>
            <person name="Hazen T.C."/>
        </authorList>
    </citation>
    <scope>NUCLEOTIDE SEQUENCE [LARGE SCALE GENOMIC DNA]</scope>
    <source>
        <strain evidence="1 2">GAB14E</strain>
    </source>
</reference>
<dbReference type="Pfam" id="PF02962">
    <property type="entry name" value="CHMI"/>
    <property type="match status" value="1"/>
</dbReference>
<dbReference type="Proteomes" id="UP000029868">
    <property type="component" value="Unassembled WGS sequence"/>
</dbReference>
<dbReference type="RefSeq" id="WP_033081470.1">
    <property type="nucleotide sequence ID" value="NZ_JQEC01000013.1"/>
</dbReference>